<dbReference type="GO" id="GO:0017000">
    <property type="term" value="P:antibiotic biosynthetic process"/>
    <property type="evidence" value="ECO:0007669"/>
    <property type="project" value="UniProtKB-ARBA"/>
</dbReference>
<dbReference type="InterPro" id="IPR050426">
    <property type="entry name" value="Glycosyltransferase_28"/>
</dbReference>
<protein>
    <submittedName>
        <fullName evidence="2">Glycosyl transferase</fullName>
    </submittedName>
</protein>
<dbReference type="Pfam" id="PF06722">
    <property type="entry name" value="EryCIII-like_C"/>
    <property type="match status" value="1"/>
</dbReference>
<dbReference type="EMBL" id="CP024201">
    <property type="protein sequence ID" value="ATQ43085.1"/>
    <property type="molecule type" value="Genomic_DNA"/>
</dbReference>
<evidence type="ECO:0000313" key="2">
    <source>
        <dbReference type="EMBL" id="ATQ43085.1"/>
    </source>
</evidence>
<sequence>MARILFATWEGGGHVQPMLMVAAGLQARGHDVLVLSDACNAPDADAFTLPFRAWRAAPSRTDKSRDSDLLRDWEATTPLEGIQRLCDRLMIGPAARYAQDVRETLQTFPADLIVSQELLFGVMIAAEAANIPLALFAANIWSLPTLPGVPPFGAGMAAPQSDADIEMQAGLRGVLIQLFDMALPGLNAARAGLGLAALPTLFDQTRVARKILLGASQAFDFAPDALAEPFLYVGPYLSDPIGVADWTSPWSADDPRPLVVVTSSTLYEAQEDILARIIAALKAMDLRAVVTLGPAVDPDDFTGSENVHIVRSAPHGLLFDQAEAVVSHGGHGSVLRPLMAGKPQLVIPAVRDQRDNAIRLVSREAGLMLERSAEPEAIRDAVDQLLKSPRLKASARNLGQSVAADAAGRSAEDAIEALL</sequence>
<keyword evidence="3" id="KW-1185">Reference proteome</keyword>
<dbReference type="AlphaFoldDB" id="A0A2D2AYM5"/>
<keyword evidence="2" id="KW-0808">Transferase</keyword>
<evidence type="ECO:0000259" key="1">
    <source>
        <dbReference type="Pfam" id="PF06722"/>
    </source>
</evidence>
<dbReference type="SUPFAM" id="SSF53756">
    <property type="entry name" value="UDP-Glycosyltransferase/glycogen phosphorylase"/>
    <property type="match status" value="1"/>
</dbReference>
<dbReference type="CDD" id="cd03784">
    <property type="entry name" value="GT1_Gtf-like"/>
    <property type="match status" value="1"/>
</dbReference>
<dbReference type="RefSeq" id="WP_099622336.1">
    <property type="nucleotide sequence ID" value="NZ_CP024201.1"/>
</dbReference>
<dbReference type="PANTHER" id="PTHR48050">
    <property type="entry name" value="STEROL 3-BETA-GLUCOSYLTRANSFERASE"/>
    <property type="match status" value="1"/>
</dbReference>
<name>A0A2D2AYM5_9CAUL</name>
<dbReference type="KEGG" id="cmb:CSW64_12010"/>
<dbReference type="GO" id="GO:0008194">
    <property type="term" value="F:UDP-glycosyltransferase activity"/>
    <property type="evidence" value="ECO:0007669"/>
    <property type="project" value="InterPro"/>
</dbReference>
<dbReference type="Proteomes" id="UP000228945">
    <property type="component" value="Chromosome"/>
</dbReference>
<dbReference type="PANTHER" id="PTHR48050:SF13">
    <property type="entry name" value="STEROL 3-BETA-GLUCOSYLTRANSFERASE UGT80A2"/>
    <property type="match status" value="1"/>
</dbReference>
<dbReference type="OrthoDB" id="139086at2"/>
<dbReference type="Gene3D" id="3.40.50.2000">
    <property type="entry name" value="Glycogen Phosphorylase B"/>
    <property type="match status" value="2"/>
</dbReference>
<accession>A0A2D2AYM5</accession>
<dbReference type="GO" id="GO:0016758">
    <property type="term" value="F:hexosyltransferase activity"/>
    <property type="evidence" value="ECO:0007669"/>
    <property type="project" value="UniProtKB-ARBA"/>
</dbReference>
<evidence type="ECO:0000313" key="3">
    <source>
        <dbReference type="Proteomes" id="UP000228945"/>
    </source>
</evidence>
<reference evidence="2 3" key="1">
    <citation type="submission" date="2017-10" db="EMBL/GenBank/DDBJ databases">
        <title>Genome sequence of Caulobacter mirabilis FWC38.</title>
        <authorList>
            <person name="Fiebig A."/>
            <person name="Crosson S."/>
        </authorList>
    </citation>
    <scope>NUCLEOTIDE SEQUENCE [LARGE SCALE GENOMIC DNA]</scope>
    <source>
        <strain evidence="2 3">FWC 38</strain>
    </source>
</reference>
<dbReference type="InterPro" id="IPR010610">
    <property type="entry name" value="EryCIII-like_C"/>
</dbReference>
<feature type="domain" description="Erythromycin biosynthesis protein CIII-like C-terminal" evidence="1">
    <location>
        <begin position="276"/>
        <end position="406"/>
    </location>
</feature>
<proteinExistence type="predicted"/>
<gene>
    <name evidence="2" type="ORF">CSW64_12010</name>
</gene>
<dbReference type="InterPro" id="IPR002213">
    <property type="entry name" value="UDP_glucos_trans"/>
</dbReference>
<organism evidence="2 3">
    <name type="scientific">Caulobacter mirabilis</name>
    <dbReference type="NCBI Taxonomy" id="69666"/>
    <lineage>
        <taxon>Bacteria</taxon>
        <taxon>Pseudomonadati</taxon>
        <taxon>Pseudomonadota</taxon>
        <taxon>Alphaproteobacteria</taxon>
        <taxon>Caulobacterales</taxon>
        <taxon>Caulobacteraceae</taxon>
        <taxon>Caulobacter</taxon>
    </lineage>
</organism>